<dbReference type="PROSITE" id="PS51257">
    <property type="entry name" value="PROKAR_LIPOPROTEIN"/>
    <property type="match status" value="1"/>
</dbReference>
<keyword evidence="3" id="KW-1185">Reference proteome</keyword>
<reference evidence="2 3" key="1">
    <citation type="submission" date="2024-04" db="EMBL/GenBank/DDBJ databases">
        <title>Human intestinal bacterial collection.</title>
        <authorList>
            <person name="Pauvert C."/>
            <person name="Hitch T.C.A."/>
            <person name="Clavel T."/>
        </authorList>
    </citation>
    <scope>NUCLEOTIDE SEQUENCE [LARGE SCALE GENOMIC DNA]</scope>
    <source>
        <strain evidence="2 3">CLA-AA-H145</strain>
    </source>
</reference>
<sequence>MKKLTYLLLALFAMTAFVACNDDESYADQKKAERSAINKYIADSAVNVISETQFALQGNTTDVSKNEFVLFQSSGIYMQIVRKGCGEPIPNGKTVTVLCRFTEYNLKTDTIQLSNIRDSRWDAVVDKMTVTRNSADYTGYFVRGESLLQAVYGNSSTAVPQGWLMPLGFINVGRPAKEGDEVAKVRIIVPHDKGHAYATQYVYPCLYDITYELGR</sequence>
<feature type="chain" id="PRO_5045335000" evidence="1">
    <location>
        <begin position="19"/>
        <end position="215"/>
    </location>
</feature>
<dbReference type="InterPro" id="IPR032252">
    <property type="entry name" value="DUF4827"/>
</dbReference>
<dbReference type="Gene3D" id="3.10.50.40">
    <property type="match status" value="1"/>
</dbReference>
<protein>
    <submittedName>
        <fullName evidence="2">DUF4827 domain-containing protein</fullName>
    </submittedName>
</protein>
<comment type="caution">
    <text evidence="2">The sequence shown here is derived from an EMBL/GenBank/DDBJ whole genome shotgun (WGS) entry which is preliminary data.</text>
</comment>
<dbReference type="RefSeq" id="WP_215758930.1">
    <property type="nucleotide sequence ID" value="NZ_JAHKBE010000004.1"/>
</dbReference>
<name>A0ABV1FND7_9BACT</name>
<dbReference type="InterPro" id="IPR046357">
    <property type="entry name" value="PPIase_dom_sf"/>
</dbReference>
<proteinExistence type="predicted"/>
<evidence type="ECO:0000256" key="1">
    <source>
        <dbReference type="SAM" id="SignalP"/>
    </source>
</evidence>
<gene>
    <name evidence="2" type="ORF">AAAT34_02510</name>
</gene>
<evidence type="ECO:0000313" key="2">
    <source>
        <dbReference type="EMBL" id="MEQ2485924.1"/>
    </source>
</evidence>
<organism evidence="2 3">
    <name type="scientific">Hallella faecis</name>
    <dbReference type="NCBI Taxonomy" id="2841596"/>
    <lineage>
        <taxon>Bacteria</taxon>
        <taxon>Pseudomonadati</taxon>
        <taxon>Bacteroidota</taxon>
        <taxon>Bacteroidia</taxon>
        <taxon>Bacteroidales</taxon>
        <taxon>Prevotellaceae</taxon>
        <taxon>Hallella</taxon>
    </lineage>
</organism>
<dbReference type="Pfam" id="PF16109">
    <property type="entry name" value="DUF4827"/>
    <property type="match status" value="1"/>
</dbReference>
<keyword evidence="1" id="KW-0732">Signal</keyword>
<accession>A0ABV1FND7</accession>
<dbReference type="Proteomes" id="UP001487296">
    <property type="component" value="Unassembled WGS sequence"/>
</dbReference>
<feature type="signal peptide" evidence="1">
    <location>
        <begin position="1"/>
        <end position="18"/>
    </location>
</feature>
<dbReference type="EMBL" id="JBBNFP010000005">
    <property type="protein sequence ID" value="MEQ2485924.1"/>
    <property type="molecule type" value="Genomic_DNA"/>
</dbReference>
<evidence type="ECO:0000313" key="3">
    <source>
        <dbReference type="Proteomes" id="UP001487296"/>
    </source>
</evidence>